<gene>
    <name evidence="2" type="ORF">ULMA_20720</name>
</gene>
<keyword evidence="1" id="KW-0812">Transmembrane</keyword>
<keyword evidence="1" id="KW-1133">Transmembrane helix</keyword>
<evidence type="ECO:0000256" key="1">
    <source>
        <dbReference type="SAM" id="Phobius"/>
    </source>
</evidence>
<dbReference type="Proteomes" id="UP000326509">
    <property type="component" value="Unassembled WGS sequence"/>
</dbReference>
<evidence type="ECO:0000313" key="3">
    <source>
        <dbReference type="Proteomes" id="UP000326509"/>
    </source>
</evidence>
<feature type="transmembrane region" description="Helical" evidence="1">
    <location>
        <begin position="7"/>
        <end position="23"/>
    </location>
</feature>
<proteinExistence type="predicted"/>
<feature type="transmembrane region" description="Helical" evidence="1">
    <location>
        <begin position="84"/>
        <end position="111"/>
    </location>
</feature>
<dbReference type="AlphaFoldDB" id="A0A5J4IYA4"/>
<organism evidence="2 3">
    <name type="scientific">Patiriisocius marinus</name>
    <dbReference type="NCBI Taxonomy" id="1397112"/>
    <lineage>
        <taxon>Bacteria</taxon>
        <taxon>Pseudomonadati</taxon>
        <taxon>Bacteroidota</taxon>
        <taxon>Flavobacteriia</taxon>
        <taxon>Flavobacteriales</taxon>
        <taxon>Flavobacteriaceae</taxon>
        <taxon>Patiriisocius</taxon>
    </lineage>
</organism>
<protein>
    <recommendedName>
        <fullName evidence="4">DUF2809 domain-containing protein</fullName>
    </recommendedName>
</protein>
<name>A0A5J4IYA4_9FLAO</name>
<dbReference type="OrthoDB" id="5360192at2"/>
<dbReference type="Pfam" id="PF10990">
    <property type="entry name" value="DUF2809"/>
    <property type="match status" value="1"/>
</dbReference>
<dbReference type="InterPro" id="IPR021257">
    <property type="entry name" value="DUF2809"/>
</dbReference>
<feature type="transmembrane region" description="Helical" evidence="1">
    <location>
        <begin position="55"/>
        <end position="72"/>
    </location>
</feature>
<dbReference type="RefSeq" id="WP_151674425.1">
    <property type="nucleotide sequence ID" value="NZ_BKCG01000005.1"/>
</dbReference>
<feature type="transmembrane region" description="Helical" evidence="1">
    <location>
        <begin position="29"/>
        <end position="48"/>
    </location>
</feature>
<keyword evidence="3" id="KW-1185">Reference proteome</keyword>
<dbReference type="EMBL" id="BKCG01000005">
    <property type="protein sequence ID" value="GER59964.1"/>
    <property type="molecule type" value="Genomic_DNA"/>
</dbReference>
<evidence type="ECO:0000313" key="2">
    <source>
        <dbReference type="EMBL" id="GER59964.1"/>
    </source>
</evidence>
<comment type="caution">
    <text evidence="2">The sequence shown here is derived from an EMBL/GenBank/DDBJ whole genome shotgun (WGS) entry which is preliminary data.</text>
</comment>
<sequence>MKKYSTIFILILVTEIAIAVFHFHKWIRYYVGDLLIIPLLYCLVRMITKLSKMKAALLVLTIAIASEISQYYKLNEYLNITNRVLLLFIGNSYDIIDILAYILGILPIILIEKHRSNETY</sequence>
<accession>A0A5J4IYA4</accession>
<evidence type="ECO:0008006" key="4">
    <source>
        <dbReference type="Google" id="ProtNLM"/>
    </source>
</evidence>
<reference evidence="2 3" key="1">
    <citation type="submission" date="2019-08" db="EMBL/GenBank/DDBJ databases">
        <title>Draft genome sequence of Ulvibacter marinus type strain NBRC 109484.</title>
        <authorList>
            <person name="Kawano K."/>
            <person name="Ushijima N."/>
            <person name="Kihara M."/>
            <person name="Itoh H."/>
        </authorList>
    </citation>
    <scope>NUCLEOTIDE SEQUENCE [LARGE SCALE GENOMIC DNA]</scope>
    <source>
        <strain evidence="2 3">NBRC 109484</strain>
    </source>
</reference>
<keyword evidence="1" id="KW-0472">Membrane</keyword>